<dbReference type="Proteomes" id="UP000077266">
    <property type="component" value="Unassembled WGS sequence"/>
</dbReference>
<organism evidence="1 2">
    <name type="scientific">Exidia glandulosa HHB12029</name>
    <dbReference type="NCBI Taxonomy" id="1314781"/>
    <lineage>
        <taxon>Eukaryota</taxon>
        <taxon>Fungi</taxon>
        <taxon>Dikarya</taxon>
        <taxon>Basidiomycota</taxon>
        <taxon>Agaricomycotina</taxon>
        <taxon>Agaricomycetes</taxon>
        <taxon>Auriculariales</taxon>
        <taxon>Exidiaceae</taxon>
        <taxon>Exidia</taxon>
    </lineage>
</organism>
<gene>
    <name evidence="1" type="ORF">EXIGLDRAFT_726098</name>
</gene>
<proteinExistence type="predicted"/>
<protein>
    <submittedName>
        <fullName evidence="1">Uncharacterized protein</fullName>
    </submittedName>
</protein>
<feature type="non-terminal residue" evidence="1">
    <location>
        <position position="1"/>
    </location>
</feature>
<reference evidence="1 2" key="1">
    <citation type="journal article" date="2016" name="Mol. Biol. Evol.">
        <title>Comparative Genomics of Early-Diverging Mushroom-Forming Fungi Provides Insights into the Origins of Lignocellulose Decay Capabilities.</title>
        <authorList>
            <person name="Nagy L.G."/>
            <person name="Riley R."/>
            <person name="Tritt A."/>
            <person name="Adam C."/>
            <person name="Daum C."/>
            <person name="Floudas D."/>
            <person name="Sun H."/>
            <person name="Yadav J.S."/>
            <person name="Pangilinan J."/>
            <person name="Larsson K.H."/>
            <person name="Matsuura K."/>
            <person name="Barry K."/>
            <person name="Labutti K."/>
            <person name="Kuo R."/>
            <person name="Ohm R.A."/>
            <person name="Bhattacharya S.S."/>
            <person name="Shirouzu T."/>
            <person name="Yoshinaga Y."/>
            <person name="Martin F.M."/>
            <person name="Grigoriev I.V."/>
            <person name="Hibbett D.S."/>
        </authorList>
    </citation>
    <scope>NUCLEOTIDE SEQUENCE [LARGE SCALE GENOMIC DNA]</scope>
    <source>
        <strain evidence="1 2">HHB12029</strain>
    </source>
</reference>
<keyword evidence="2" id="KW-1185">Reference proteome</keyword>
<accession>A0A165DVT7</accession>
<evidence type="ECO:0000313" key="1">
    <source>
        <dbReference type="EMBL" id="KZV85481.1"/>
    </source>
</evidence>
<dbReference type="AlphaFoldDB" id="A0A165DVT7"/>
<sequence length="72" mass="8154">ITATPSSGLGHLPRPEYRFCSACLRQSEQQPKDSYRAHNYHGLLLFQLCTVLLLKSGCLCDLYNIRSGNERL</sequence>
<dbReference type="EMBL" id="KV426187">
    <property type="protein sequence ID" value="KZV85481.1"/>
    <property type="molecule type" value="Genomic_DNA"/>
</dbReference>
<evidence type="ECO:0000313" key="2">
    <source>
        <dbReference type="Proteomes" id="UP000077266"/>
    </source>
</evidence>
<dbReference type="InParanoid" id="A0A165DVT7"/>
<name>A0A165DVT7_EXIGL</name>